<dbReference type="PANTHER" id="PTHR32125">
    <property type="entry name" value="2-C-METHYL-D-ERYTHRITOL 4-PHOSPHATE CYTIDYLYLTRANSFERASE, CHLOROPLASTIC"/>
    <property type="match status" value="1"/>
</dbReference>
<dbReference type="NCBIfam" id="TIGR00453">
    <property type="entry name" value="ispD"/>
    <property type="match status" value="1"/>
</dbReference>
<dbReference type="Proteomes" id="UP000294614">
    <property type="component" value="Unassembled WGS sequence"/>
</dbReference>
<dbReference type="InterPro" id="IPR034683">
    <property type="entry name" value="IspD/TarI"/>
</dbReference>
<dbReference type="Pfam" id="PF01128">
    <property type="entry name" value="IspD"/>
    <property type="match status" value="1"/>
</dbReference>
<feature type="site" description="Positions MEP for the nucleophilic attack" evidence="7">
    <location>
        <position position="150"/>
    </location>
</feature>
<evidence type="ECO:0000256" key="5">
    <source>
        <dbReference type="ARBA" id="ARBA00022695"/>
    </source>
</evidence>
<dbReference type="Gene3D" id="3.90.550.10">
    <property type="entry name" value="Spore Coat Polysaccharide Biosynthesis Protein SpsA, Chain A"/>
    <property type="match status" value="1"/>
</dbReference>
<evidence type="ECO:0000256" key="2">
    <source>
        <dbReference type="ARBA" id="ARBA00004787"/>
    </source>
</evidence>
<dbReference type="UniPathway" id="UPA00056">
    <property type="reaction ID" value="UER00093"/>
</dbReference>
<dbReference type="PROSITE" id="PS01295">
    <property type="entry name" value="ISPD"/>
    <property type="match status" value="1"/>
</dbReference>
<organism evidence="8 9">
    <name type="scientific">Seleniivibrio woodruffii</name>
    <dbReference type="NCBI Taxonomy" id="1078050"/>
    <lineage>
        <taxon>Bacteria</taxon>
        <taxon>Pseudomonadati</taxon>
        <taxon>Deferribacterota</taxon>
        <taxon>Deferribacteres</taxon>
        <taxon>Deferribacterales</taxon>
        <taxon>Geovibrionaceae</taxon>
        <taxon>Seleniivibrio</taxon>
    </lineage>
</organism>
<keyword evidence="9" id="KW-1185">Reference proteome</keyword>
<dbReference type="EMBL" id="SMGG01000004">
    <property type="protein sequence ID" value="TCK60799.1"/>
    <property type="molecule type" value="Genomic_DNA"/>
</dbReference>
<dbReference type="SUPFAM" id="SSF53448">
    <property type="entry name" value="Nucleotide-diphospho-sugar transferases"/>
    <property type="match status" value="1"/>
</dbReference>
<feature type="site" description="Transition state stabilizer" evidence="7">
    <location>
        <position position="15"/>
    </location>
</feature>
<evidence type="ECO:0000256" key="3">
    <source>
        <dbReference type="ARBA" id="ARBA00009789"/>
    </source>
</evidence>
<dbReference type="RefSeq" id="WP_132873664.1">
    <property type="nucleotide sequence ID" value="NZ_SMGG01000004.1"/>
</dbReference>
<evidence type="ECO:0000256" key="4">
    <source>
        <dbReference type="ARBA" id="ARBA00022679"/>
    </source>
</evidence>
<dbReference type="FunFam" id="3.90.550.10:FF:000003">
    <property type="entry name" value="2-C-methyl-D-erythritol 4-phosphate cytidylyltransferase"/>
    <property type="match status" value="1"/>
</dbReference>
<evidence type="ECO:0000256" key="7">
    <source>
        <dbReference type="HAMAP-Rule" id="MF_00108"/>
    </source>
</evidence>
<feature type="site" description="Transition state stabilizer" evidence="7">
    <location>
        <position position="22"/>
    </location>
</feature>
<dbReference type="InterPro" id="IPR050088">
    <property type="entry name" value="IspD/TarI_cytidylyltransf_bact"/>
</dbReference>
<dbReference type="GO" id="GO:0019288">
    <property type="term" value="P:isopentenyl diphosphate biosynthetic process, methylerythritol 4-phosphate pathway"/>
    <property type="evidence" value="ECO:0007669"/>
    <property type="project" value="UniProtKB-UniRule"/>
</dbReference>
<dbReference type="AlphaFoldDB" id="A0A4R1KCC3"/>
<comment type="function">
    <text evidence="7">Catalyzes the formation of 4-diphosphocytidyl-2-C-methyl-D-erythritol from CTP and 2-C-methyl-D-erythritol 4-phosphate (MEP).</text>
</comment>
<dbReference type="InterPro" id="IPR029044">
    <property type="entry name" value="Nucleotide-diphossugar_trans"/>
</dbReference>
<protein>
    <recommendedName>
        <fullName evidence="7">2-C-methyl-D-erythritol 4-phosphate cytidylyltransferase</fullName>
        <ecNumber evidence="7">2.7.7.60</ecNumber>
    </recommendedName>
    <alternativeName>
        <fullName evidence="7">4-diphosphocytidyl-2C-methyl-D-erythritol synthase</fullName>
    </alternativeName>
    <alternativeName>
        <fullName evidence="7">MEP cytidylyltransferase</fullName>
        <shortName evidence="7">MCT</shortName>
    </alternativeName>
</protein>
<comment type="similarity">
    <text evidence="3 7">Belongs to the IspD/TarI cytidylyltransferase family. IspD subfamily.</text>
</comment>
<dbReference type="GO" id="GO:0050518">
    <property type="term" value="F:2-C-methyl-D-erythritol 4-phosphate cytidylyltransferase activity"/>
    <property type="evidence" value="ECO:0007669"/>
    <property type="project" value="UniProtKB-UniRule"/>
</dbReference>
<evidence type="ECO:0000313" key="8">
    <source>
        <dbReference type="EMBL" id="TCK60799.1"/>
    </source>
</evidence>
<dbReference type="OrthoDB" id="9802561at2"/>
<feature type="site" description="Positions MEP for the nucleophilic attack" evidence="7">
    <location>
        <position position="206"/>
    </location>
</feature>
<dbReference type="InterPro" id="IPR001228">
    <property type="entry name" value="IspD"/>
</dbReference>
<dbReference type="PANTHER" id="PTHR32125:SF4">
    <property type="entry name" value="2-C-METHYL-D-ERYTHRITOL 4-PHOSPHATE CYTIDYLYLTRANSFERASE, CHLOROPLASTIC"/>
    <property type="match status" value="1"/>
</dbReference>
<dbReference type="HAMAP" id="MF_00108">
    <property type="entry name" value="IspD"/>
    <property type="match status" value="1"/>
</dbReference>
<sequence length="226" mass="25503">MNITAVIPAAGMGKRFGGDVKKQFFEIFDHTVMYYTLKALNRAYPFKEFILGANPDDFYYLYSQLAQADIKSYQLVQGGGERYETVYNCLKAVTTEYVLIHDAVRPFITPDVVRSVVEAAKDTGAAICGLQVRDTLKKIAKDTVEKTVSRDEYILSHTPQVFRTALLKKAVENADERGILITDEAQAMELYGVDVRWTPSLPDNIKITYLNDINMTEGLVNKYFGE</sequence>
<keyword evidence="5 7" id="KW-0548">Nucleotidyltransferase</keyword>
<comment type="pathway">
    <text evidence="2 7">Isoprenoid biosynthesis; isopentenyl diphosphate biosynthesis via DXP pathway; isopentenyl diphosphate from 1-deoxy-D-xylulose 5-phosphate: step 2/6.</text>
</comment>
<dbReference type="CDD" id="cd02516">
    <property type="entry name" value="CDP-ME_synthetase"/>
    <property type="match status" value="1"/>
</dbReference>
<gene>
    <name evidence="7" type="primary">ispD</name>
    <name evidence="8" type="ORF">C8D98_1678</name>
</gene>
<accession>A0A4R1KCC3</accession>
<keyword evidence="6 7" id="KW-0414">Isoprene biosynthesis</keyword>
<proteinExistence type="inferred from homology"/>
<evidence type="ECO:0000313" key="9">
    <source>
        <dbReference type="Proteomes" id="UP000294614"/>
    </source>
</evidence>
<comment type="caution">
    <text evidence="8">The sequence shown here is derived from an EMBL/GenBank/DDBJ whole genome shotgun (WGS) entry which is preliminary data.</text>
</comment>
<evidence type="ECO:0000256" key="6">
    <source>
        <dbReference type="ARBA" id="ARBA00023229"/>
    </source>
</evidence>
<dbReference type="EC" id="2.7.7.60" evidence="7"/>
<reference evidence="8 9" key="1">
    <citation type="submission" date="2019-03" db="EMBL/GenBank/DDBJ databases">
        <title>Genomic Encyclopedia of Type Strains, Phase IV (KMG-IV): sequencing the most valuable type-strain genomes for metagenomic binning, comparative biology and taxonomic classification.</title>
        <authorList>
            <person name="Goeker M."/>
        </authorList>
    </citation>
    <scope>NUCLEOTIDE SEQUENCE [LARGE SCALE GENOMIC DNA]</scope>
    <source>
        <strain evidence="8 9">DSM 24984</strain>
    </source>
</reference>
<name>A0A4R1KCC3_9BACT</name>
<evidence type="ECO:0000256" key="1">
    <source>
        <dbReference type="ARBA" id="ARBA00001282"/>
    </source>
</evidence>
<comment type="catalytic activity">
    <reaction evidence="1 7">
        <text>2-C-methyl-D-erythritol 4-phosphate + CTP + H(+) = 4-CDP-2-C-methyl-D-erythritol + diphosphate</text>
        <dbReference type="Rhea" id="RHEA:13429"/>
        <dbReference type="ChEBI" id="CHEBI:15378"/>
        <dbReference type="ChEBI" id="CHEBI:33019"/>
        <dbReference type="ChEBI" id="CHEBI:37563"/>
        <dbReference type="ChEBI" id="CHEBI:57823"/>
        <dbReference type="ChEBI" id="CHEBI:58262"/>
        <dbReference type="EC" id="2.7.7.60"/>
    </reaction>
</comment>
<dbReference type="InterPro" id="IPR018294">
    <property type="entry name" value="ISPD_synthase_CS"/>
</dbReference>
<keyword evidence="4 7" id="KW-0808">Transferase</keyword>